<feature type="transmembrane region" description="Helical" evidence="1">
    <location>
        <begin position="64"/>
        <end position="87"/>
    </location>
</feature>
<proteinExistence type="predicted"/>
<sequence length="167" mass="19041">MNLSTRFWKIISVILGIIIVALGLFSHLDSDWRIANQREDPCQQSYLFVYNRSSDWCPHISLEWYFVGINIICLITSLFSVCFSTQIEKPSHVVKRLDILYHWVAVLLLLLAGILYIASALQVLSLRLHAGRREMKMRTTEKVVAGGLTIVQAVVYGTIATFLGRRD</sequence>
<evidence type="ECO:0000313" key="3">
    <source>
        <dbReference type="Proteomes" id="UP000094527"/>
    </source>
</evidence>
<keyword evidence="1" id="KW-0812">Transmembrane</keyword>
<evidence type="ECO:0000313" key="2">
    <source>
        <dbReference type="EMBL" id="ODM88874.1"/>
    </source>
</evidence>
<name>A0A1D2M7H3_ORCCI</name>
<evidence type="ECO:0000256" key="1">
    <source>
        <dbReference type="SAM" id="Phobius"/>
    </source>
</evidence>
<comment type="caution">
    <text evidence="2">The sequence shown here is derived from an EMBL/GenBank/DDBJ whole genome shotgun (WGS) entry which is preliminary data.</text>
</comment>
<feature type="transmembrane region" description="Helical" evidence="1">
    <location>
        <begin position="7"/>
        <end position="28"/>
    </location>
</feature>
<keyword evidence="1" id="KW-1133">Transmembrane helix</keyword>
<keyword evidence="3" id="KW-1185">Reference proteome</keyword>
<dbReference type="Proteomes" id="UP000094527">
    <property type="component" value="Unassembled WGS sequence"/>
</dbReference>
<organism evidence="2 3">
    <name type="scientific">Orchesella cincta</name>
    <name type="common">Springtail</name>
    <name type="synonym">Podura cincta</name>
    <dbReference type="NCBI Taxonomy" id="48709"/>
    <lineage>
        <taxon>Eukaryota</taxon>
        <taxon>Metazoa</taxon>
        <taxon>Ecdysozoa</taxon>
        <taxon>Arthropoda</taxon>
        <taxon>Hexapoda</taxon>
        <taxon>Collembola</taxon>
        <taxon>Entomobryomorpha</taxon>
        <taxon>Entomobryoidea</taxon>
        <taxon>Orchesellidae</taxon>
        <taxon>Orchesellinae</taxon>
        <taxon>Orchesella</taxon>
    </lineage>
</organism>
<gene>
    <name evidence="2" type="ORF">Ocin01_17806</name>
</gene>
<accession>A0A1D2M7H3</accession>
<feature type="transmembrane region" description="Helical" evidence="1">
    <location>
        <begin position="99"/>
        <end position="123"/>
    </location>
</feature>
<protein>
    <submittedName>
        <fullName evidence="2">Uncharacterized protein</fullName>
    </submittedName>
</protein>
<dbReference type="EMBL" id="LJIJ01003096">
    <property type="protein sequence ID" value="ODM88874.1"/>
    <property type="molecule type" value="Genomic_DNA"/>
</dbReference>
<feature type="transmembrane region" description="Helical" evidence="1">
    <location>
        <begin position="143"/>
        <end position="163"/>
    </location>
</feature>
<keyword evidence="1" id="KW-0472">Membrane</keyword>
<reference evidence="2 3" key="1">
    <citation type="journal article" date="2016" name="Genome Biol. Evol.">
        <title>Gene Family Evolution Reflects Adaptation to Soil Environmental Stressors in the Genome of the Collembolan Orchesella cincta.</title>
        <authorList>
            <person name="Faddeeva-Vakhrusheva A."/>
            <person name="Derks M.F."/>
            <person name="Anvar S.Y."/>
            <person name="Agamennone V."/>
            <person name="Suring W."/>
            <person name="Smit S."/>
            <person name="van Straalen N.M."/>
            <person name="Roelofs D."/>
        </authorList>
    </citation>
    <scope>NUCLEOTIDE SEQUENCE [LARGE SCALE GENOMIC DNA]</scope>
    <source>
        <tissue evidence="2">Mixed pool</tissue>
    </source>
</reference>
<dbReference type="AlphaFoldDB" id="A0A1D2M7H3"/>